<organism evidence="2 3">
    <name type="scientific">Virgibacillus pantothenticus</name>
    <dbReference type="NCBI Taxonomy" id="1473"/>
    <lineage>
        <taxon>Bacteria</taxon>
        <taxon>Bacillati</taxon>
        <taxon>Bacillota</taxon>
        <taxon>Bacilli</taxon>
        <taxon>Bacillales</taxon>
        <taxon>Bacillaceae</taxon>
        <taxon>Virgibacillus</taxon>
    </lineage>
</organism>
<dbReference type="EMBL" id="LGTO01000007">
    <property type="protein sequence ID" value="KNE20281.1"/>
    <property type="molecule type" value="Genomic_DNA"/>
</dbReference>
<dbReference type="PATRIC" id="fig|1473.5.peg.2330"/>
<evidence type="ECO:0000256" key="1">
    <source>
        <dbReference type="ARBA" id="ARBA00006718"/>
    </source>
</evidence>
<comment type="caution">
    <text evidence="2">The sequence shown here is derived from an EMBL/GenBank/DDBJ whole genome shotgun (WGS) entry which is preliminary data.</text>
</comment>
<protein>
    <recommendedName>
        <fullName evidence="4">FeS cluster biogenesis domain-containing protein</fullName>
    </recommendedName>
</protein>
<evidence type="ECO:0008006" key="4">
    <source>
        <dbReference type="Google" id="ProtNLM"/>
    </source>
</evidence>
<dbReference type="GeneID" id="66870576"/>
<proteinExistence type="inferred from homology"/>
<dbReference type="InterPro" id="IPR035903">
    <property type="entry name" value="HesB-like_dom_sf"/>
</dbReference>
<name>A0A0L0QP13_VIRPA</name>
<dbReference type="RefSeq" id="WP_050352852.1">
    <property type="nucleotide sequence ID" value="NZ_BOSN01000001.1"/>
</dbReference>
<comment type="similarity">
    <text evidence="1">Belongs to the HesB/IscA family.</text>
</comment>
<dbReference type="SUPFAM" id="SSF89360">
    <property type="entry name" value="HesB-like domain"/>
    <property type="match status" value="1"/>
</dbReference>
<evidence type="ECO:0000313" key="2">
    <source>
        <dbReference type="EMBL" id="KNE20281.1"/>
    </source>
</evidence>
<dbReference type="InterPro" id="IPR008326">
    <property type="entry name" value="PdhI-like"/>
</dbReference>
<dbReference type="AlphaFoldDB" id="A0A0L0QP13"/>
<dbReference type="Proteomes" id="UP000036780">
    <property type="component" value="Unassembled WGS sequence"/>
</dbReference>
<keyword evidence="3" id="KW-1185">Reference proteome</keyword>
<accession>A0A0L0QP13</accession>
<dbReference type="PIRSF" id="PIRSF034852">
    <property type="entry name" value="UCP034852"/>
    <property type="match status" value="1"/>
</dbReference>
<gene>
    <name evidence="2" type="ORF">AFK71_18015</name>
</gene>
<evidence type="ECO:0000313" key="3">
    <source>
        <dbReference type="Proteomes" id="UP000036780"/>
    </source>
</evidence>
<dbReference type="OrthoDB" id="1645729at2"/>
<reference evidence="3" key="1">
    <citation type="submission" date="2015-07" db="EMBL/GenBank/DDBJ databases">
        <title>Fjat-10053 dsm26.</title>
        <authorList>
            <person name="Liu B."/>
            <person name="Wang J."/>
            <person name="Zhu Y."/>
            <person name="Liu G."/>
            <person name="Chen Q."/>
            <person name="Chen Z."/>
            <person name="Lan J."/>
            <person name="Che J."/>
            <person name="Ge C."/>
            <person name="Shi H."/>
            <person name="Pan Z."/>
            <person name="Liu X."/>
        </authorList>
    </citation>
    <scope>NUCLEOTIDE SEQUENCE [LARGE SCALE GENOMIC DNA]</scope>
    <source>
        <strain evidence="3">DSM 26</strain>
    </source>
</reference>
<sequence>MDIQVSKEAAKWYKNELDLEKNETYIRFFVRYGGFGGNIPGFSLGVSKDEPVEVHASKEVENITFYVEEKDAWYFEDNDLKIKFSRKKQEPEIAYEQRR</sequence>